<dbReference type="PaxDb" id="55529-EKX34678"/>
<dbReference type="RefSeq" id="XP_005821658.1">
    <property type="nucleotide sequence ID" value="XM_005821601.1"/>
</dbReference>
<dbReference type="OrthoDB" id="2014825at2759"/>
<dbReference type="PANTHER" id="PTHR13132">
    <property type="entry name" value="ALPHA- 1,6 -FUCOSYLTRANSFERASE"/>
    <property type="match status" value="1"/>
</dbReference>
<dbReference type="KEGG" id="gtt:GUITHDRAFT_119112"/>
<dbReference type="eggNOG" id="KOG3705">
    <property type="taxonomic scope" value="Eukaryota"/>
</dbReference>
<protein>
    <recommendedName>
        <fullName evidence="2">Alpha-(1,6)-fucosyltransferase N- and catalytic domain-containing protein</fullName>
    </recommendedName>
</protein>
<dbReference type="InterPro" id="IPR029063">
    <property type="entry name" value="SAM-dependent_MTases_sf"/>
</dbReference>
<name>L1IEL5_GUITC</name>
<dbReference type="Gene3D" id="3.40.50.150">
    <property type="entry name" value="Vaccinia Virus protein VP39"/>
    <property type="match status" value="1"/>
</dbReference>
<evidence type="ECO:0000313" key="3">
    <source>
        <dbReference type="EMBL" id="EKX34678.1"/>
    </source>
</evidence>
<proteinExistence type="predicted"/>
<dbReference type="Pfam" id="PF19745">
    <property type="entry name" value="FUT8_N_cat"/>
    <property type="match status" value="1"/>
</dbReference>
<dbReference type="PANTHER" id="PTHR13132:SF29">
    <property type="entry name" value="ALPHA-(1,6)-FUCOSYLTRANSFERASE"/>
    <property type="match status" value="1"/>
</dbReference>
<accession>L1IEL5</accession>
<dbReference type="GO" id="GO:0006487">
    <property type="term" value="P:protein N-linked glycosylation"/>
    <property type="evidence" value="ECO:0007669"/>
    <property type="project" value="TreeGrafter"/>
</dbReference>
<gene>
    <name evidence="3" type="ORF">GUITHDRAFT_119112</name>
</gene>
<dbReference type="AlphaFoldDB" id="L1IEL5"/>
<sequence length="686" mass="75926">MRPWLMLLTMVVAMQCEERRKGERKRLLQTDNKLAHDKLAYNLTDCPCGRALGAYGEALPDLKVLLSSLLADGDHVVVVGIPCPDVVLHASKAVGLKGRVMVVDASPDRLRKSLQLNGNWRNVHVLRTCVVMPQEQKFENVSGRAPPCFAGYVGHACGENHLPTPLDALLPSYEAETSTTPALLLLSLSPRELLGAHAGLRGMLQVVSFSLVFHCDYDAQAVVVEPMSAAVIQRVLTSYEERGGCVFFHVGRHSASPSGLEADEFYYLPPPVHVLAVPSQSRWCLQSDIFQLSQSSLKGAAAGCLLRIPSSTPASDLGIVLKRVFVRCVPEVARFGTNPRMFFRRISFQLPLPARSNLGSPVPFASRWTVGELLEKIRVNQFPPDCSSARLLLFRYVNAELSGHGSMFGHLSVALNAAIITRRTLVVDESAAWPFSDGCKSSECASGFMSTYFLPLSSCRAPSRQEAHNLPLLSEDSSAQRVVLVLDDSELPRYRTRLPALLQPEQAELAILEWYAALTAFLLRPSNRLERMMREEQESMKIPALFLGLHIRRGHKWVETSSQPLGEYLRFASMLADRTSVRDVLVCTEDEEVIEELENVKTDLRFHYTNSSRPGYRISIPHAISLGILNASSENRVSLVNLLLLARSAAFVGTFSSGYSKRVFELIAAQQQALPLFVSLDHVWSP</sequence>
<keyword evidence="5" id="KW-1185">Reference proteome</keyword>
<dbReference type="Gene3D" id="3.40.50.11350">
    <property type="match status" value="1"/>
</dbReference>
<feature type="domain" description="Alpha-(1,6)-fucosyltransferase N- and catalytic" evidence="2">
    <location>
        <begin position="374"/>
        <end position="684"/>
    </location>
</feature>
<evidence type="ECO:0000256" key="1">
    <source>
        <dbReference type="SAM" id="SignalP"/>
    </source>
</evidence>
<keyword evidence="1" id="KW-0732">Signal</keyword>
<dbReference type="InterPro" id="IPR045573">
    <property type="entry name" value="Fut8_N_cat"/>
</dbReference>
<dbReference type="Proteomes" id="UP000011087">
    <property type="component" value="Unassembled WGS sequence"/>
</dbReference>
<evidence type="ECO:0000313" key="4">
    <source>
        <dbReference type="EnsemblProtists" id="EKX34678"/>
    </source>
</evidence>
<reference evidence="5" key="2">
    <citation type="submission" date="2012-11" db="EMBL/GenBank/DDBJ databases">
        <authorList>
            <person name="Kuo A."/>
            <person name="Curtis B.A."/>
            <person name="Tanifuji G."/>
            <person name="Burki F."/>
            <person name="Gruber A."/>
            <person name="Irimia M."/>
            <person name="Maruyama S."/>
            <person name="Arias M.C."/>
            <person name="Ball S.G."/>
            <person name="Gile G.H."/>
            <person name="Hirakawa Y."/>
            <person name="Hopkins J.F."/>
            <person name="Rensing S.A."/>
            <person name="Schmutz J."/>
            <person name="Symeonidi A."/>
            <person name="Elias M."/>
            <person name="Eveleigh R.J."/>
            <person name="Herman E.K."/>
            <person name="Klute M.J."/>
            <person name="Nakayama T."/>
            <person name="Obornik M."/>
            <person name="Reyes-Prieto A."/>
            <person name="Armbrust E.V."/>
            <person name="Aves S.J."/>
            <person name="Beiko R.G."/>
            <person name="Coutinho P."/>
            <person name="Dacks J.B."/>
            <person name="Durnford D.G."/>
            <person name="Fast N.M."/>
            <person name="Green B.R."/>
            <person name="Grisdale C."/>
            <person name="Hempe F."/>
            <person name="Henrissat B."/>
            <person name="Hoppner M.P."/>
            <person name="Ishida K.-I."/>
            <person name="Kim E."/>
            <person name="Koreny L."/>
            <person name="Kroth P.G."/>
            <person name="Liu Y."/>
            <person name="Malik S.-B."/>
            <person name="Maier U.G."/>
            <person name="McRose D."/>
            <person name="Mock T."/>
            <person name="Neilson J.A."/>
            <person name="Onodera N.T."/>
            <person name="Poole A.M."/>
            <person name="Pritham E.J."/>
            <person name="Richards T.A."/>
            <person name="Rocap G."/>
            <person name="Roy S.W."/>
            <person name="Sarai C."/>
            <person name="Schaack S."/>
            <person name="Shirato S."/>
            <person name="Slamovits C.H."/>
            <person name="Spencer D.F."/>
            <person name="Suzuki S."/>
            <person name="Worden A.Z."/>
            <person name="Zauner S."/>
            <person name="Barry K."/>
            <person name="Bell C."/>
            <person name="Bharti A.K."/>
            <person name="Crow J.A."/>
            <person name="Grimwood J."/>
            <person name="Kramer R."/>
            <person name="Lindquist E."/>
            <person name="Lucas S."/>
            <person name="Salamov A."/>
            <person name="McFadden G.I."/>
            <person name="Lane C.E."/>
            <person name="Keeling P.J."/>
            <person name="Gray M.W."/>
            <person name="Grigoriev I.V."/>
            <person name="Archibald J.M."/>
        </authorList>
    </citation>
    <scope>NUCLEOTIDE SEQUENCE</scope>
    <source>
        <strain evidence="5">CCMP2712</strain>
    </source>
</reference>
<reference evidence="3 5" key="1">
    <citation type="journal article" date="2012" name="Nature">
        <title>Algal genomes reveal evolutionary mosaicism and the fate of nucleomorphs.</title>
        <authorList>
            <consortium name="DOE Joint Genome Institute"/>
            <person name="Curtis B.A."/>
            <person name="Tanifuji G."/>
            <person name="Burki F."/>
            <person name="Gruber A."/>
            <person name="Irimia M."/>
            <person name="Maruyama S."/>
            <person name="Arias M.C."/>
            <person name="Ball S.G."/>
            <person name="Gile G.H."/>
            <person name="Hirakawa Y."/>
            <person name="Hopkins J.F."/>
            <person name="Kuo A."/>
            <person name="Rensing S.A."/>
            <person name="Schmutz J."/>
            <person name="Symeonidi A."/>
            <person name="Elias M."/>
            <person name="Eveleigh R.J."/>
            <person name="Herman E.K."/>
            <person name="Klute M.J."/>
            <person name="Nakayama T."/>
            <person name="Obornik M."/>
            <person name="Reyes-Prieto A."/>
            <person name="Armbrust E.V."/>
            <person name="Aves S.J."/>
            <person name="Beiko R.G."/>
            <person name="Coutinho P."/>
            <person name="Dacks J.B."/>
            <person name="Durnford D.G."/>
            <person name="Fast N.M."/>
            <person name="Green B.R."/>
            <person name="Grisdale C.J."/>
            <person name="Hempel F."/>
            <person name="Henrissat B."/>
            <person name="Hoppner M.P."/>
            <person name="Ishida K."/>
            <person name="Kim E."/>
            <person name="Koreny L."/>
            <person name="Kroth P.G."/>
            <person name="Liu Y."/>
            <person name="Malik S.B."/>
            <person name="Maier U.G."/>
            <person name="McRose D."/>
            <person name="Mock T."/>
            <person name="Neilson J.A."/>
            <person name="Onodera N.T."/>
            <person name="Poole A.M."/>
            <person name="Pritham E.J."/>
            <person name="Richards T.A."/>
            <person name="Rocap G."/>
            <person name="Roy S.W."/>
            <person name="Sarai C."/>
            <person name="Schaack S."/>
            <person name="Shirato S."/>
            <person name="Slamovits C.H."/>
            <person name="Spencer D.F."/>
            <person name="Suzuki S."/>
            <person name="Worden A.Z."/>
            <person name="Zauner S."/>
            <person name="Barry K."/>
            <person name="Bell C."/>
            <person name="Bharti A.K."/>
            <person name="Crow J.A."/>
            <person name="Grimwood J."/>
            <person name="Kramer R."/>
            <person name="Lindquist E."/>
            <person name="Lucas S."/>
            <person name="Salamov A."/>
            <person name="McFadden G.I."/>
            <person name="Lane C.E."/>
            <person name="Keeling P.J."/>
            <person name="Gray M.W."/>
            <person name="Grigoriev I.V."/>
            <person name="Archibald J.M."/>
        </authorList>
    </citation>
    <scope>NUCLEOTIDE SEQUENCE</scope>
    <source>
        <strain evidence="3 5">CCMP2712</strain>
    </source>
</reference>
<evidence type="ECO:0000259" key="2">
    <source>
        <dbReference type="Pfam" id="PF19745"/>
    </source>
</evidence>
<organism evidence="3">
    <name type="scientific">Guillardia theta (strain CCMP2712)</name>
    <name type="common">Cryptophyte</name>
    <dbReference type="NCBI Taxonomy" id="905079"/>
    <lineage>
        <taxon>Eukaryota</taxon>
        <taxon>Cryptophyceae</taxon>
        <taxon>Pyrenomonadales</taxon>
        <taxon>Geminigeraceae</taxon>
        <taxon>Guillardia</taxon>
    </lineage>
</organism>
<dbReference type="EMBL" id="JH993104">
    <property type="protein sequence ID" value="EKX34678.1"/>
    <property type="molecule type" value="Genomic_DNA"/>
</dbReference>
<reference evidence="4" key="3">
    <citation type="submission" date="2016-03" db="UniProtKB">
        <authorList>
            <consortium name="EnsemblProtists"/>
        </authorList>
    </citation>
    <scope>IDENTIFICATION</scope>
</reference>
<dbReference type="EnsemblProtists" id="EKX34678">
    <property type="protein sequence ID" value="EKX34678"/>
    <property type="gene ID" value="GUITHDRAFT_119112"/>
</dbReference>
<dbReference type="GO" id="GO:0046921">
    <property type="term" value="F:alpha-(1-&gt;6)-fucosyltransferase activity"/>
    <property type="evidence" value="ECO:0007669"/>
    <property type="project" value="TreeGrafter"/>
</dbReference>
<dbReference type="HOGENOM" id="CLU_401415_0_0_1"/>
<evidence type="ECO:0000313" key="5">
    <source>
        <dbReference type="Proteomes" id="UP000011087"/>
    </source>
</evidence>
<dbReference type="GeneID" id="17291438"/>
<feature type="signal peptide" evidence="1">
    <location>
        <begin position="1"/>
        <end position="16"/>
    </location>
</feature>
<feature type="chain" id="PRO_5008769925" description="Alpha-(1,6)-fucosyltransferase N- and catalytic domain-containing protein" evidence="1">
    <location>
        <begin position="17"/>
        <end position="686"/>
    </location>
</feature>